<proteinExistence type="inferred from homology"/>
<dbReference type="AlphaFoldDB" id="A0A9D2AD93"/>
<comment type="caution">
    <text evidence="7">The sequence shown here is derived from an EMBL/GenBank/DDBJ whole genome shotgun (WGS) entry which is preliminary data.</text>
</comment>
<dbReference type="SMART" id="SM00062">
    <property type="entry name" value="PBPb"/>
    <property type="match status" value="1"/>
</dbReference>
<feature type="signal peptide" evidence="5">
    <location>
        <begin position="1"/>
        <end position="19"/>
    </location>
</feature>
<dbReference type="Pfam" id="PF00497">
    <property type="entry name" value="SBP_bac_3"/>
    <property type="match status" value="1"/>
</dbReference>
<evidence type="ECO:0000256" key="5">
    <source>
        <dbReference type="SAM" id="SignalP"/>
    </source>
</evidence>
<sequence length="270" mass="28979">MKRVVSLFAAAALAASLLAGCGQTGESDWEYVKDKGTLKIGITLFEPMNYYDPENPDKLIGFDTELAEAVCEKLGVTPEFVEIDWDQKVFELQSKNIDCIWNGMTIKDDLKENMDFSVPYSGNMQVCVINSANADVYTDLASMANAKIVVEAGSAGQSSVEAEDALKDAQVTTLQAQRDTLLELKSGTADVAVIDAVMAYASVGEGTDYADLMVVEGIELSKEEYGIGLRKGSDMTEKINAALQELADDGTVAALAEKYPSVLVTLEPAA</sequence>
<accession>A0A9D2AD93</accession>
<dbReference type="GO" id="GO:0030313">
    <property type="term" value="C:cell envelope"/>
    <property type="evidence" value="ECO:0007669"/>
    <property type="project" value="UniProtKB-SubCell"/>
</dbReference>
<dbReference type="InterPro" id="IPR018313">
    <property type="entry name" value="SBP_3_CS"/>
</dbReference>
<feature type="chain" id="PRO_5038723397" evidence="5">
    <location>
        <begin position="20"/>
        <end position="270"/>
    </location>
</feature>
<evidence type="ECO:0000256" key="1">
    <source>
        <dbReference type="ARBA" id="ARBA00004196"/>
    </source>
</evidence>
<dbReference type="PROSITE" id="PS01039">
    <property type="entry name" value="SBP_BACTERIAL_3"/>
    <property type="match status" value="1"/>
</dbReference>
<evidence type="ECO:0000256" key="2">
    <source>
        <dbReference type="ARBA" id="ARBA00010333"/>
    </source>
</evidence>
<dbReference type="EMBL" id="DXFW01000012">
    <property type="protein sequence ID" value="HIX05276.1"/>
    <property type="molecule type" value="Genomic_DNA"/>
</dbReference>
<evidence type="ECO:0000256" key="3">
    <source>
        <dbReference type="ARBA" id="ARBA00022729"/>
    </source>
</evidence>
<organism evidence="7 8">
    <name type="scientific">Candidatus Allofournierella pullicola</name>
    <dbReference type="NCBI Taxonomy" id="2838596"/>
    <lineage>
        <taxon>Bacteria</taxon>
        <taxon>Bacillati</taxon>
        <taxon>Bacillota</taxon>
        <taxon>Clostridia</taxon>
        <taxon>Eubacteriales</taxon>
        <taxon>Oscillospiraceae</taxon>
        <taxon>Allofournierella</taxon>
    </lineage>
</organism>
<evidence type="ECO:0000259" key="6">
    <source>
        <dbReference type="SMART" id="SM00062"/>
    </source>
</evidence>
<name>A0A9D2AD93_9FIRM</name>
<evidence type="ECO:0000256" key="4">
    <source>
        <dbReference type="RuleBase" id="RU003744"/>
    </source>
</evidence>
<protein>
    <submittedName>
        <fullName evidence="7">Transporter substrate-binding domain-containing protein</fullName>
    </submittedName>
</protein>
<reference evidence="7" key="2">
    <citation type="submission" date="2021-04" db="EMBL/GenBank/DDBJ databases">
        <authorList>
            <person name="Gilroy R."/>
        </authorList>
    </citation>
    <scope>NUCLEOTIDE SEQUENCE</scope>
    <source>
        <strain evidence="7">2239</strain>
    </source>
</reference>
<dbReference type="PROSITE" id="PS51257">
    <property type="entry name" value="PROKAR_LIPOPROTEIN"/>
    <property type="match status" value="1"/>
</dbReference>
<keyword evidence="3 5" id="KW-0732">Signal</keyword>
<evidence type="ECO:0000313" key="7">
    <source>
        <dbReference type="EMBL" id="HIX05276.1"/>
    </source>
</evidence>
<gene>
    <name evidence="7" type="ORF">H9865_04090</name>
</gene>
<dbReference type="Proteomes" id="UP000824193">
    <property type="component" value="Unassembled WGS sequence"/>
</dbReference>
<dbReference type="Gene3D" id="3.40.190.10">
    <property type="entry name" value="Periplasmic binding protein-like II"/>
    <property type="match status" value="2"/>
</dbReference>
<comment type="similarity">
    <text evidence="2 4">Belongs to the bacterial solute-binding protein 3 family.</text>
</comment>
<dbReference type="PANTHER" id="PTHR35936">
    <property type="entry name" value="MEMBRANE-BOUND LYTIC MUREIN TRANSGLYCOSYLASE F"/>
    <property type="match status" value="1"/>
</dbReference>
<dbReference type="InterPro" id="IPR001638">
    <property type="entry name" value="Solute-binding_3/MltF_N"/>
</dbReference>
<evidence type="ECO:0000313" key="8">
    <source>
        <dbReference type="Proteomes" id="UP000824193"/>
    </source>
</evidence>
<dbReference type="SUPFAM" id="SSF53850">
    <property type="entry name" value="Periplasmic binding protein-like II"/>
    <property type="match status" value="1"/>
</dbReference>
<feature type="domain" description="Solute-binding protein family 3/N-terminal" evidence="6">
    <location>
        <begin position="37"/>
        <end position="263"/>
    </location>
</feature>
<comment type="subcellular location">
    <subcellularLocation>
        <location evidence="1">Cell envelope</location>
    </subcellularLocation>
</comment>
<reference evidence="7" key="1">
    <citation type="journal article" date="2021" name="PeerJ">
        <title>Extensive microbial diversity within the chicken gut microbiome revealed by metagenomics and culture.</title>
        <authorList>
            <person name="Gilroy R."/>
            <person name="Ravi A."/>
            <person name="Getino M."/>
            <person name="Pursley I."/>
            <person name="Horton D.L."/>
            <person name="Alikhan N.F."/>
            <person name="Baker D."/>
            <person name="Gharbi K."/>
            <person name="Hall N."/>
            <person name="Watson M."/>
            <person name="Adriaenssens E.M."/>
            <person name="Foster-Nyarko E."/>
            <person name="Jarju S."/>
            <person name="Secka A."/>
            <person name="Antonio M."/>
            <person name="Oren A."/>
            <person name="Chaudhuri R.R."/>
            <person name="La Ragione R."/>
            <person name="Hildebrand F."/>
            <person name="Pallen M.J."/>
        </authorList>
    </citation>
    <scope>NUCLEOTIDE SEQUENCE</scope>
    <source>
        <strain evidence="7">2239</strain>
    </source>
</reference>